<dbReference type="SUPFAM" id="SSF56300">
    <property type="entry name" value="Metallo-dependent phosphatases"/>
    <property type="match status" value="1"/>
</dbReference>
<sequence length="265" mass="29422">MLIAHLSDPHLREKGHLYQGLVDSNAMFDLAMETLEALRPEPDIVIIGGDLVDEASEAEYETARHALSRLRQPVFAIPGNHDEREAFRTCLGETGSLTAAGPLHFDTGTRWPVRVIGFDVTVPGQHHGDIDDAAMLWLEQTLSEYPDQPTVILMHQPPIDIGIHFIDAYKCLRGERLAELLLRHGHIERVLCGHVHRFAQARFAGTMLMTAPSTATSIALRLAADSIPASYVEPPAFLLHHWRPGHGLLTHWVPIGNFPGPLPFF</sequence>
<dbReference type="Gene3D" id="3.60.21.40">
    <property type="entry name" value="GpdQ, catalytic alpha/beta sandwich domain"/>
    <property type="match status" value="1"/>
</dbReference>
<dbReference type="PANTHER" id="PTHR42988">
    <property type="entry name" value="PHOSPHOHYDROLASE"/>
    <property type="match status" value="1"/>
</dbReference>
<dbReference type="InterPro" id="IPR026575">
    <property type="entry name" value="GpdQ/CpdA-like"/>
</dbReference>
<dbReference type="PANTHER" id="PTHR42988:SF2">
    <property type="entry name" value="CYCLIC NUCLEOTIDE PHOSPHODIESTERASE CBUA0032-RELATED"/>
    <property type="match status" value="1"/>
</dbReference>
<accession>A0ABV3PNE0</accession>
<proteinExistence type="inferred from homology"/>
<dbReference type="Pfam" id="PF00149">
    <property type="entry name" value="Metallophos"/>
    <property type="match status" value="1"/>
</dbReference>
<organism evidence="6 7">
    <name type="scientific">Labrys neptuniae</name>
    <dbReference type="NCBI Taxonomy" id="376174"/>
    <lineage>
        <taxon>Bacteria</taxon>
        <taxon>Pseudomonadati</taxon>
        <taxon>Pseudomonadota</taxon>
        <taxon>Alphaproteobacteria</taxon>
        <taxon>Hyphomicrobiales</taxon>
        <taxon>Xanthobacteraceae</taxon>
        <taxon>Labrys</taxon>
    </lineage>
</organism>
<keyword evidence="2" id="KW-0378">Hydrolase</keyword>
<evidence type="ECO:0000256" key="3">
    <source>
        <dbReference type="ARBA" id="ARBA00023004"/>
    </source>
</evidence>
<dbReference type="InterPro" id="IPR004843">
    <property type="entry name" value="Calcineurin-like_PHP"/>
</dbReference>
<dbReference type="RefSeq" id="WP_367624683.1">
    <property type="nucleotide sequence ID" value="NZ_JBFNQD010000005.1"/>
</dbReference>
<name>A0ABV3PNE0_9HYPH</name>
<gene>
    <name evidence="6" type="ORF">ABXS05_16525</name>
</gene>
<evidence type="ECO:0000256" key="4">
    <source>
        <dbReference type="ARBA" id="ARBA00025742"/>
    </source>
</evidence>
<evidence type="ECO:0000313" key="6">
    <source>
        <dbReference type="EMBL" id="MEW9307160.1"/>
    </source>
</evidence>
<keyword evidence="3" id="KW-0408">Iron</keyword>
<keyword evidence="1" id="KW-0479">Metal-binding</keyword>
<comment type="similarity">
    <text evidence="4">Belongs to the cyclic nucleotide phosphodiesterase class-III family.</text>
</comment>
<evidence type="ECO:0000313" key="7">
    <source>
        <dbReference type="Proteomes" id="UP001555786"/>
    </source>
</evidence>
<dbReference type="InterPro" id="IPR029052">
    <property type="entry name" value="Metallo-depent_PP-like"/>
</dbReference>
<evidence type="ECO:0000256" key="2">
    <source>
        <dbReference type="ARBA" id="ARBA00022801"/>
    </source>
</evidence>
<dbReference type="Proteomes" id="UP001555786">
    <property type="component" value="Unassembled WGS sequence"/>
</dbReference>
<dbReference type="InterPro" id="IPR050884">
    <property type="entry name" value="CNP_phosphodiesterase-III"/>
</dbReference>
<feature type="domain" description="Calcineurin-like phosphoesterase" evidence="5">
    <location>
        <begin position="1"/>
        <end position="197"/>
    </location>
</feature>
<dbReference type="Gene3D" id="3.30.750.180">
    <property type="entry name" value="GpdQ, beta-strand dimerisation domain"/>
    <property type="match status" value="1"/>
</dbReference>
<dbReference type="InterPro" id="IPR042283">
    <property type="entry name" value="GpdQ_catalytic"/>
</dbReference>
<comment type="caution">
    <text evidence="6">The sequence shown here is derived from an EMBL/GenBank/DDBJ whole genome shotgun (WGS) entry which is preliminary data.</text>
</comment>
<dbReference type="CDD" id="cd07402">
    <property type="entry name" value="MPP_GpdQ"/>
    <property type="match status" value="1"/>
</dbReference>
<dbReference type="InterPro" id="IPR042281">
    <property type="entry name" value="GpdQ_beta-strand"/>
</dbReference>
<protein>
    <submittedName>
        <fullName evidence="6">Phosphodiesterase</fullName>
    </submittedName>
</protein>
<keyword evidence="7" id="KW-1185">Reference proteome</keyword>
<dbReference type="EMBL" id="JBFNQD010000005">
    <property type="protein sequence ID" value="MEW9307160.1"/>
    <property type="molecule type" value="Genomic_DNA"/>
</dbReference>
<evidence type="ECO:0000256" key="1">
    <source>
        <dbReference type="ARBA" id="ARBA00022723"/>
    </source>
</evidence>
<reference evidence="6 7" key="1">
    <citation type="submission" date="2024-07" db="EMBL/GenBank/DDBJ databases">
        <title>Description of Labrys sedimenti sp. nov., isolated from a diclofenac-degrading enrichment culture.</title>
        <authorList>
            <person name="Tancsics A."/>
            <person name="Csepanyi A."/>
        </authorList>
    </citation>
    <scope>NUCLEOTIDE SEQUENCE [LARGE SCALE GENOMIC DNA]</scope>
    <source>
        <strain evidence="6 7">LMG 23578</strain>
    </source>
</reference>
<evidence type="ECO:0000259" key="5">
    <source>
        <dbReference type="Pfam" id="PF00149"/>
    </source>
</evidence>